<dbReference type="InterPro" id="IPR027417">
    <property type="entry name" value="P-loop_NTPase"/>
</dbReference>
<dbReference type="RefSeq" id="WP_354548027.1">
    <property type="nucleotide sequence ID" value="NZ_JBEPSD010000001.1"/>
</dbReference>
<reference evidence="3 4" key="1">
    <citation type="submission" date="2024-06" db="EMBL/GenBank/DDBJ databases">
        <title>Sorghum-associated microbial communities from plants grown in Nebraska, USA.</title>
        <authorList>
            <person name="Schachtman D."/>
        </authorList>
    </citation>
    <scope>NUCLEOTIDE SEQUENCE [LARGE SCALE GENOMIC DNA]</scope>
    <source>
        <strain evidence="3 4">1757</strain>
    </source>
</reference>
<name>A0ABV2PVQ2_9GAMM</name>
<evidence type="ECO:0000313" key="3">
    <source>
        <dbReference type="EMBL" id="MET4569107.1"/>
    </source>
</evidence>
<feature type="domain" description="AAA+ ATPase" evidence="2">
    <location>
        <begin position="28"/>
        <end position="219"/>
    </location>
</feature>
<proteinExistence type="predicted"/>
<keyword evidence="3" id="KW-0547">Nucleotide-binding</keyword>
<gene>
    <name evidence="3" type="ORF">ABIE04_001434</name>
</gene>
<dbReference type="SUPFAM" id="SSF52540">
    <property type="entry name" value="P-loop containing nucleoside triphosphate hydrolases"/>
    <property type="match status" value="1"/>
</dbReference>
<feature type="compositionally biased region" description="Basic residues" evidence="1">
    <location>
        <begin position="325"/>
        <end position="338"/>
    </location>
</feature>
<dbReference type="Gene3D" id="3.40.50.300">
    <property type="entry name" value="P-loop containing nucleotide triphosphate hydrolases"/>
    <property type="match status" value="1"/>
</dbReference>
<evidence type="ECO:0000259" key="2">
    <source>
        <dbReference type="SMART" id="SM00382"/>
    </source>
</evidence>
<dbReference type="InterPro" id="IPR003593">
    <property type="entry name" value="AAA+_ATPase"/>
</dbReference>
<evidence type="ECO:0000313" key="4">
    <source>
        <dbReference type="Proteomes" id="UP001549251"/>
    </source>
</evidence>
<sequence length="348" mass="39800">MLLNGTLEHAHFQVWNREAQVCITHASKGTLIFVVGPTGAGKSTLRIHLERTSYRTDDYSSRNQIPLVSVLAANAESGYFSSKDFHSRLLDQVGDPFRRVGVLAGTQQAKAMTPEQLAFLGEEFWSTIRVPMTETKIRRAFEYLAEAVHVQAIFVDEAQSMCLTHINRSPSDHLESLKILAEKLGIIIFLFGTYDLLEIWNHSAQLNRRCRLIHLRRYDEDIEDDRNAFFAVLRMYSKTLTFEEPHMLDRHAKDILAWTLGVFGEVDGLFERAKLAALAQGRDVLRWHDMEVARYTSVQMDRLRHEIEMGEARIRGEFPNATRAVPKKRGTKRPGRRNPGRDPCGPQL</sequence>
<organism evidence="3 4">
    <name type="scientific">Rhodanobacter soli</name>
    <dbReference type="NCBI Taxonomy" id="590609"/>
    <lineage>
        <taxon>Bacteria</taxon>
        <taxon>Pseudomonadati</taxon>
        <taxon>Pseudomonadota</taxon>
        <taxon>Gammaproteobacteria</taxon>
        <taxon>Lysobacterales</taxon>
        <taxon>Rhodanobacteraceae</taxon>
        <taxon>Rhodanobacter</taxon>
    </lineage>
</organism>
<evidence type="ECO:0000256" key="1">
    <source>
        <dbReference type="SAM" id="MobiDB-lite"/>
    </source>
</evidence>
<comment type="caution">
    <text evidence="3">The sequence shown here is derived from an EMBL/GenBank/DDBJ whole genome shotgun (WGS) entry which is preliminary data.</text>
</comment>
<dbReference type="Proteomes" id="UP001549251">
    <property type="component" value="Unassembled WGS sequence"/>
</dbReference>
<dbReference type="SMART" id="SM00382">
    <property type="entry name" value="AAA"/>
    <property type="match status" value="1"/>
</dbReference>
<feature type="region of interest" description="Disordered" evidence="1">
    <location>
        <begin position="321"/>
        <end position="348"/>
    </location>
</feature>
<accession>A0ABV2PVQ2</accession>
<keyword evidence="4" id="KW-1185">Reference proteome</keyword>
<protein>
    <submittedName>
        <fullName evidence="3">Energy-coupling factor transporter ATP-binding protein EcfA2</fullName>
    </submittedName>
</protein>
<keyword evidence="3" id="KW-0067">ATP-binding</keyword>
<dbReference type="GO" id="GO:0005524">
    <property type="term" value="F:ATP binding"/>
    <property type="evidence" value="ECO:0007669"/>
    <property type="project" value="UniProtKB-KW"/>
</dbReference>
<dbReference type="InterPro" id="IPR049945">
    <property type="entry name" value="AAA_22"/>
</dbReference>
<dbReference type="EMBL" id="JBEPSD010000001">
    <property type="protein sequence ID" value="MET4569107.1"/>
    <property type="molecule type" value="Genomic_DNA"/>
</dbReference>
<dbReference type="Pfam" id="PF13401">
    <property type="entry name" value="AAA_22"/>
    <property type="match status" value="1"/>
</dbReference>